<evidence type="ECO:0000313" key="11">
    <source>
        <dbReference type="Proteomes" id="UP001347796"/>
    </source>
</evidence>
<evidence type="ECO:0000256" key="3">
    <source>
        <dbReference type="ARBA" id="ARBA00022833"/>
    </source>
</evidence>
<gene>
    <name evidence="10" type="ORF">SNE40_012055</name>
</gene>
<feature type="region of interest" description="Disordered" evidence="7">
    <location>
        <begin position="280"/>
        <end position="311"/>
    </location>
</feature>
<dbReference type="PROSITE" id="PS00028">
    <property type="entry name" value="ZINC_FINGER_C2H2_1"/>
    <property type="match status" value="1"/>
</dbReference>
<evidence type="ECO:0000259" key="8">
    <source>
        <dbReference type="PROSITE" id="PS50076"/>
    </source>
</evidence>
<evidence type="ECO:0000256" key="4">
    <source>
        <dbReference type="ARBA" id="ARBA00074367"/>
    </source>
</evidence>
<dbReference type="GO" id="GO:0008270">
    <property type="term" value="F:zinc ion binding"/>
    <property type="evidence" value="ECO:0007669"/>
    <property type="project" value="UniProtKB-KW"/>
</dbReference>
<dbReference type="InterPro" id="IPR018253">
    <property type="entry name" value="DnaJ_domain_CS"/>
</dbReference>
<dbReference type="AlphaFoldDB" id="A0AAN8JN85"/>
<dbReference type="PROSITE" id="PS00636">
    <property type="entry name" value="DNAJ_1"/>
    <property type="match status" value="1"/>
</dbReference>
<dbReference type="InterPro" id="IPR036869">
    <property type="entry name" value="J_dom_sf"/>
</dbReference>
<dbReference type="PROSITE" id="PS50076">
    <property type="entry name" value="DNAJ_2"/>
    <property type="match status" value="1"/>
</dbReference>
<feature type="domain" description="C2H2-type" evidence="9">
    <location>
        <begin position="316"/>
        <end position="345"/>
    </location>
</feature>
<dbReference type="Proteomes" id="UP001347796">
    <property type="component" value="Unassembled WGS sequence"/>
</dbReference>
<dbReference type="Gene3D" id="3.30.160.60">
    <property type="entry name" value="Classic Zinc Finger"/>
    <property type="match status" value="1"/>
</dbReference>
<dbReference type="PROSITE" id="PS50157">
    <property type="entry name" value="ZINC_FINGER_C2H2_2"/>
    <property type="match status" value="1"/>
</dbReference>
<dbReference type="Gene3D" id="1.10.287.110">
    <property type="entry name" value="DnaJ domain"/>
    <property type="match status" value="1"/>
</dbReference>
<evidence type="ECO:0000256" key="7">
    <source>
        <dbReference type="SAM" id="MobiDB-lite"/>
    </source>
</evidence>
<comment type="caution">
    <text evidence="10">The sequence shown here is derived from an EMBL/GenBank/DDBJ whole genome shotgun (WGS) entry which is preliminary data.</text>
</comment>
<dbReference type="Pfam" id="PF12171">
    <property type="entry name" value="zf-C2H2_jaz"/>
    <property type="match status" value="1"/>
</dbReference>
<evidence type="ECO:0000256" key="2">
    <source>
        <dbReference type="ARBA" id="ARBA00022771"/>
    </source>
</evidence>
<feature type="coiled-coil region" evidence="6">
    <location>
        <begin position="188"/>
        <end position="252"/>
    </location>
</feature>
<feature type="compositionally biased region" description="Acidic residues" evidence="7">
    <location>
        <begin position="290"/>
        <end position="311"/>
    </location>
</feature>
<dbReference type="InterPro" id="IPR022755">
    <property type="entry name" value="Znf_C2H2_jaz"/>
</dbReference>
<dbReference type="FunFam" id="1.10.287.110:FF:000046">
    <property type="entry name" value="dnaJ homolog subfamily C member 21"/>
    <property type="match status" value="1"/>
</dbReference>
<evidence type="ECO:0000313" key="10">
    <source>
        <dbReference type="EMBL" id="KAK6179770.1"/>
    </source>
</evidence>
<dbReference type="Pfam" id="PF00226">
    <property type="entry name" value="DnaJ"/>
    <property type="match status" value="1"/>
</dbReference>
<dbReference type="PANTHER" id="PTHR44029:SF1">
    <property type="entry name" value="DNAJ HOMOLOG SUBFAMILY C MEMBER 21"/>
    <property type="match status" value="1"/>
</dbReference>
<dbReference type="InterPro" id="IPR003604">
    <property type="entry name" value="Matrin/U1-like-C_Znf_C2H2"/>
</dbReference>
<name>A0AAN8JN85_PATCE</name>
<accession>A0AAN8JN85</accession>
<protein>
    <recommendedName>
        <fullName evidence="4">DnaJ homolog subfamily C member 21</fullName>
    </recommendedName>
</protein>
<keyword evidence="3" id="KW-0862">Zinc</keyword>
<proteinExistence type="predicted"/>
<feature type="domain" description="J" evidence="8">
    <location>
        <begin position="7"/>
        <end position="73"/>
    </location>
</feature>
<dbReference type="EMBL" id="JAZGQO010000008">
    <property type="protein sequence ID" value="KAK6179770.1"/>
    <property type="molecule type" value="Genomic_DNA"/>
</dbReference>
<dbReference type="InterPro" id="IPR036236">
    <property type="entry name" value="Znf_C2H2_sf"/>
</dbReference>
<sequence length="390" mass="46031">MTTKIKCYYDVLGVPRDANAEDMKKSYRKLALKWHPDKNPDCLEEATNQFRLIQQAYEVLSDPQERAWYDNHREAILRGGLGKGDNYTDDSLDVFEYFTSSCYSGFGDDDKGFYAVYRKVFKTIFEQDVPFMDDKDSDFEYPDFGNSKSSYEEDVRPFYDFWSSYFTTKSYVWVEKYDTREAPDRYSRRKAEAENKKFKDAAKKERNEEIRNLVAFVKKRDKRVQAYREQMEEKARESAKKVVENREKKKRERLEAMQSYQDVGWSSTAGLEDQFVQLEKTLAKHHGDESESDIDENEQNGNESIEEEEEIPIDNTYCFACNKSFKSEKSMANHEKSKKHKDNVAILRDQLLEEDEDNSIDKKDEDNIDLQDDDLEDEIQDLTLDQPKSK</sequence>
<keyword evidence="1" id="KW-0479">Metal-binding</keyword>
<dbReference type="InterPro" id="IPR001623">
    <property type="entry name" value="DnaJ_domain"/>
</dbReference>
<dbReference type="SUPFAM" id="SSF57667">
    <property type="entry name" value="beta-beta-alpha zinc fingers"/>
    <property type="match status" value="1"/>
</dbReference>
<dbReference type="SMART" id="SM00451">
    <property type="entry name" value="ZnF_U1"/>
    <property type="match status" value="1"/>
</dbReference>
<reference evidence="10 11" key="1">
    <citation type="submission" date="2024-01" db="EMBL/GenBank/DDBJ databases">
        <title>The genome of the rayed Mediterranean limpet Patella caerulea (Linnaeus, 1758).</title>
        <authorList>
            <person name="Anh-Thu Weber A."/>
            <person name="Halstead-Nussloch G."/>
        </authorList>
    </citation>
    <scope>NUCLEOTIDE SEQUENCE [LARGE SCALE GENOMIC DNA]</scope>
    <source>
        <strain evidence="10">AATW-2023a</strain>
        <tissue evidence="10">Whole specimen</tissue>
    </source>
</reference>
<evidence type="ECO:0000259" key="9">
    <source>
        <dbReference type="PROSITE" id="PS50157"/>
    </source>
</evidence>
<feature type="region of interest" description="Disordered" evidence="7">
    <location>
        <begin position="329"/>
        <end position="374"/>
    </location>
</feature>
<dbReference type="PANTHER" id="PTHR44029">
    <property type="entry name" value="DNAJ HOMOLOG SUBFAMILY C MEMBER 21"/>
    <property type="match status" value="1"/>
</dbReference>
<dbReference type="InterPro" id="IPR051964">
    <property type="entry name" value="Chaperone_stress_response"/>
</dbReference>
<dbReference type="SUPFAM" id="SSF46565">
    <property type="entry name" value="Chaperone J-domain"/>
    <property type="match status" value="1"/>
</dbReference>
<evidence type="ECO:0000256" key="6">
    <source>
        <dbReference type="SAM" id="Coils"/>
    </source>
</evidence>
<dbReference type="Pfam" id="PF21884">
    <property type="entry name" value="ZUO1-like_ZHD"/>
    <property type="match status" value="1"/>
</dbReference>
<dbReference type="SMART" id="SM00271">
    <property type="entry name" value="DnaJ"/>
    <property type="match status" value="1"/>
</dbReference>
<keyword evidence="6" id="KW-0175">Coiled coil</keyword>
<keyword evidence="2 5" id="KW-0863">Zinc-finger</keyword>
<dbReference type="InterPro" id="IPR013087">
    <property type="entry name" value="Znf_C2H2_type"/>
</dbReference>
<dbReference type="CDD" id="cd06257">
    <property type="entry name" value="DnaJ"/>
    <property type="match status" value="1"/>
</dbReference>
<dbReference type="InterPro" id="IPR054076">
    <property type="entry name" value="ZUO1-like_ZHD"/>
</dbReference>
<dbReference type="GO" id="GO:0005737">
    <property type="term" value="C:cytoplasm"/>
    <property type="evidence" value="ECO:0007669"/>
    <property type="project" value="TreeGrafter"/>
</dbReference>
<evidence type="ECO:0000256" key="1">
    <source>
        <dbReference type="ARBA" id="ARBA00022723"/>
    </source>
</evidence>
<evidence type="ECO:0000256" key="5">
    <source>
        <dbReference type="PROSITE-ProRule" id="PRU00042"/>
    </source>
</evidence>
<dbReference type="GO" id="GO:0003676">
    <property type="term" value="F:nucleic acid binding"/>
    <property type="evidence" value="ECO:0007669"/>
    <property type="project" value="InterPro"/>
</dbReference>
<organism evidence="10 11">
    <name type="scientific">Patella caerulea</name>
    <name type="common">Rayed Mediterranean limpet</name>
    <dbReference type="NCBI Taxonomy" id="87958"/>
    <lineage>
        <taxon>Eukaryota</taxon>
        <taxon>Metazoa</taxon>
        <taxon>Spiralia</taxon>
        <taxon>Lophotrochozoa</taxon>
        <taxon>Mollusca</taxon>
        <taxon>Gastropoda</taxon>
        <taxon>Patellogastropoda</taxon>
        <taxon>Patelloidea</taxon>
        <taxon>Patellidae</taxon>
        <taxon>Patella</taxon>
    </lineage>
</organism>
<keyword evidence="11" id="KW-1185">Reference proteome</keyword>
<dbReference type="PRINTS" id="PR00625">
    <property type="entry name" value="JDOMAIN"/>
</dbReference>